<dbReference type="PATRIC" id="fig|573060.9.peg.4603"/>
<dbReference type="SUPFAM" id="SSF103473">
    <property type="entry name" value="MFS general substrate transporter"/>
    <property type="match status" value="1"/>
</dbReference>
<evidence type="ECO:0000256" key="1">
    <source>
        <dbReference type="SAM" id="Phobius"/>
    </source>
</evidence>
<feature type="transmembrane region" description="Helical" evidence="1">
    <location>
        <begin position="26"/>
        <end position="48"/>
    </location>
</feature>
<dbReference type="Gene3D" id="1.20.1250.20">
    <property type="entry name" value="MFS general substrate transporter like domains"/>
    <property type="match status" value="1"/>
</dbReference>
<dbReference type="Proteomes" id="UP000003856">
    <property type="component" value="Unassembled WGS sequence"/>
</dbReference>
<keyword evidence="3" id="KW-1185">Reference proteome</keyword>
<sequence length="190" mass="19574">MAASFLEAVLAIGSLAFVPTVLHAQLGLSLLAGGAITALFGAGGFAFSRSAVRMLRCLRAPNMPRVAGLILALAYALLALMPHWSFAVLGCLLAGFGFFTLHNTLQVQATQLSADATGLAVSLFSACNFTGQSLGVALGATLLAWVGHGWIFSFASLGLLLLGLGLARGLHARLATPSHPNVSHERNPAP</sequence>
<keyword evidence="1" id="KW-0472">Membrane</keyword>
<feature type="transmembrane region" description="Helical" evidence="1">
    <location>
        <begin position="117"/>
        <end position="144"/>
    </location>
</feature>
<feature type="transmembrane region" description="Helical" evidence="1">
    <location>
        <begin position="60"/>
        <end position="78"/>
    </location>
</feature>
<reference evidence="2 3" key="1">
    <citation type="submission" date="2009-05" db="EMBL/GenBank/DDBJ databases">
        <title>The draft genome of Acidovorax delafieldii 2AN.</title>
        <authorList>
            <consortium name="US DOE Joint Genome Institute (JGI-PGF)"/>
            <person name="Lucas S."/>
            <person name="Copeland A."/>
            <person name="Lapidus A."/>
            <person name="Glavina del Rio T."/>
            <person name="Tice H."/>
            <person name="Bruce D."/>
            <person name="Goodwin L."/>
            <person name="Pitluck S."/>
            <person name="Larimer F."/>
            <person name="Land M.L."/>
            <person name="Hauser L."/>
            <person name="Shelobolina E.S."/>
            <person name="Picardal F."/>
            <person name="Roden E."/>
            <person name="Emerson D."/>
        </authorList>
    </citation>
    <scope>NUCLEOTIDE SEQUENCE [LARGE SCALE GENOMIC DNA]</scope>
    <source>
        <strain evidence="2 3">2AN</strain>
    </source>
</reference>
<feature type="transmembrane region" description="Helical" evidence="1">
    <location>
        <begin position="84"/>
        <end position="105"/>
    </location>
</feature>
<evidence type="ECO:0000313" key="2">
    <source>
        <dbReference type="EMBL" id="EER61824.1"/>
    </source>
</evidence>
<dbReference type="AlphaFoldDB" id="C5T180"/>
<feature type="transmembrane region" description="Helical" evidence="1">
    <location>
        <begin position="150"/>
        <end position="170"/>
    </location>
</feature>
<dbReference type="InterPro" id="IPR036259">
    <property type="entry name" value="MFS_trans_sf"/>
</dbReference>
<evidence type="ECO:0000313" key="3">
    <source>
        <dbReference type="Proteomes" id="UP000003856"/>
    </source>
</evidence>
<name>C5T180_ACIDE</name>
<protein>
    <submittedName>
        <fullName evidence="2">Transporter</fullName>
    </submittedName>
</protein>
<gene>
    <name evidence="2" type="ORF">AcdelDRAFT_0660</name>
</gene>
<keyword evidence="1" id="KW-0812">Transmembrane</keyword>
<dbReference type="EMBL" id="ACQT01000009">
    <property type="protein sequence ID" value="EER61824.1"/>
    <property type="molecule type" value="Genomic_DNA"/>
</dbReference>
<accession>C5T180</accession>
<organism evidence="2 3">
    <name type="scientific">Acidovorax delafieldii 2AN</name>
    <dbReference type="NCBI Taxonomy" id="573060"/>
    <lineage>
        <taxon>Bacteria</taxon>
        <taxon>Pseudomonadati</taxon>
        <taxon>Pseudomonadota</taxon>
        <taxon>Betaproteobacteria</taxon>
        <taxon>Burkholderiales</taxon>
        <taxon>Comamonadaceae</taxon>
        <taxon>Acidovorax</taxon>
    </lineage>
</organism>
<proteinExistence type="predicted"/>
<keyword evidence="1" id="KW-1133">Transmembrane helix</keyword>
<comment type="caution">
    <text evidence="2">The sequence shown here is derived from an EMBL/GenBank/DDBJ whole genome shotgun (WGS) entry which is preliminary data.</text>
</comment>